<feature type="compositionally biased region" description="Low complexity" evidence="8">
    <location>
        <begin position="1051"/>
        <end position="1065"/>
    </location>
</feature>
<dbReference type="SUPFAM" id="SSF57701">
    <property type="entry name" value="Zn2/Cys6 DNA-binding domain"/>
    <property type="match status" value="1"/>
</dbReference>
<feature type="compositionally biased region" description="Polar residues" evidence="8">
    <location>
        <begin position="1260"/>
        <end position="1270"/>
    </location>
</feature>
<dbReference type="SMART" id="SM00066">
    <property type="entry name" value="GAL4"/>
    <property type="match status" value="1"/>
</dbReference>
<dbReference type="GO" id="GO:0006351">
    <property type="term" value="P:DNA-templated transcription"/>
    <property type="evidence" value="ECO:0007669"/>
    <property type="project" value="InterPro"/>
</dbReference>
<evidence type="ECO:0000256" key="5">
    <source>
        <dbReference type="ARBA" id="ARBA00023125"/>
    </source>
</evidence>
<dbReference type="PANTHER" id="PTHR31313">
    <property type="entry name" value="TY1 ENHANCER ACTIVATOR"/>
    <property type="match status" value="1"/>
</dbReference>
<dbReference type="Gene3D" id="4.10.240.10">
    <property type="entry name" value="Zn(2)-C6 fungal-type DNA-binding domain"/>
    <property type="match status" value="1"/>
</dbReference>
<evidence type="ECO:0000259" key="9">
    <source>
        <dbReference type="PROSITE" id="PS50048"/>
    </source>
</evidence>
<dbReference type="CDD" id="cd15486">
    <property type="entry name" value="ZIP_Sip4"/>
    <property type="match status" value="1"/>
</dbReference>
<accession>A0A511KQJ7</accession>
<feature type="region of interest" description="Disordered" evidence="8">
    <location>
        <begin position="218"/>
        <end position="239"/>
    </location>
</feature>
<feature type="domain" description="Zn(2)-C6 fungal-type" evidence="9">
    <location>
        <begin position="72"/>
        <end position="110"/>
    </location>
</feature>
<feature type="compositionally biased region" description="Low complexity" evidence="8">
    <location>
        <begin position="7"/>
        <end position="16"/>
    </location>
</feature>
<evidence type="ECO:0000256" key="4">
    <source>
        <dbReference type="ARBA" id="ARBA00023015"/>
    </source>
</evidence>
<protein>
    <submittedName>
        <fullName evidence="10">Zn(2)-C6 transcription factor</fullName>
    </submittedName>
</protein>
<dbReference type="InterPro" id="IPR036864">
    <property type="entry name" value="Zn2-C6_fun-type_DNA-bd_sf"/>
</dbReference>
<evidence type="ECO:0000256" key="3">
    <source>
        <dbReference type="ARBA" id="ARBA00022833"/>
    </source>
</evidence>
<feature type="region of interest" description="Disordered" evidence="8">
    <location>
        <begin position="303"/>
        <end position="386"/>
    </location>
</feature>
<keyword evidence="2" id="KW-0479">Metal-binding</keyword>
<dbReference type="PROSITE" id="PS50048">
    <property type="entry name" value="ZN2_CY6_FUNGAL_2"/>
    <property type="match status" value="1"/>
</dbReference>
<evidence type="ECO:0000313" key="11">
    <source>
        <dbReference type="Proteomes" id="UP000321518"/>
    </source>
</evidence>
<dbReference type="GO" id="GO:0003677">
    <property type="term" value="F:DNA binding"/>
    <property type="evidence" value="ECO:0007669"/>
    <property type="project" value="UniProtKB-KW"/>
</dbReference>
<feature type="compositionally biased region" description="Polar residues" evidence="8">
    <location>
        <begin position="1080"/>
        <end position="1089"/>
    </location>
</feature>
<keyword evidence="6" id="KW-0804">Transcription</keyword>
<feature type="compositionally biased region" description="Low complexity" evidence="8">
    <location>
        <begin position="1271"/>
        <end position="1286"/>
    </location>
</feature>
<dbReference type="InterPro" id="IPR051615">
    <property type="entry name" value="Transcr_Regulatory_Elem"/>
</dbReference>
<dbReference type="OrthoDB" id="2123952at2759"/>
<evidence type="ECO:0000256" key="7">
    <source>
        <dbReference type="ARBA" id="ARBA00023242"/>
    </source>
</evidence>
<dbReference type="GO" id="GO:0000981">
    <property type="term" value="F:DNA-binding transcription factor activity, RNA polymerase II-specific"/>
    <property type="evidence" value="ECO:0007669"/>
    <property type="project" value="InterPro"/>
</dbReference>
<feature type="region of interest" description="Disordered" evidence="8">
    <location>
        <begin position="1202"/>
        <end position="1231"/>
    </location>
</feature>
<dbReference type="EMBL" id="BJWK01000023">
    <property type="protein sequence ID" value="GEM12642.1"/>
    <property type="molecule type" value="Genomic_DNA"/>
</dbReference>
<evidence type="ECO:0000256" key="8">
    <source>
        <dbReference type="SAM" id="MobiDB-lite"/>
    </source>
</evidence>
<dbReference type="PANTHER" id="PTHR31313:SF78">
    <property type="entry name" value="TRANSCRIPTION FACTOR DOMAIN-CONTAINING PROTEIN"/>
    <property type="match status" value="1"/>
</dbReference>
<dbReference type="SMART" id="SM00906">
    <property type="entry name" value="Fungal_trans"/>
    <property type="match status" value="1"/>
</dbReference>
<organism evidence="10 11">
    <name type="scientific">Rhodotorula toruloides</name>
    <name type="common">Yeast</name>
    <name type="synonym">Rhodosporidium toruloides</name>
    <dbReference type="NCBI Taxonomy" id="5286"/>
    <lineage>
        <taxon>Eukaryota</taxon>
        <taxon>Fungi</taxon>
        <taxon>Dikarya</taxon>
        <taxon>Basidiomycota</taxon>
        <taxon>Pucciniomycotina</taxon>
        <taxon>Microbotryomycetes</taxon>
        <taxon>Sporidiobolales</taxon>
        <taxon>Sporidiobolaceae</taxon>
        <taxon>Rhodotorula</taxon>
    </lineage>
</organism>
<dbReference type="GO" id="GO:0008270">
    <property type="term" value="F:zinc ion binding"/>
    <property type="evidence" value="ECO:0007669"/>
    <property type="project" value="InterPro"/>
</dbReference>
<dbReference type="CDD" id="cd00067">
    <property type="entry name" value="GAL4"/>
    <property type="match status" value="1"/>
</dbReference>
<dbReference type="Proteomes" id="UP000321518">
    <property type="component" value="Unassembled WGS sequence"/>
</dbReference>
<gene>
    <name evidence="10" type="ORF">Rt10032_c23g6659</name>
</gene>
<evidence type="ECO:0000313" key="10">
    <source>
        <dbReference type="EMBL" id="GEM12642.1"/>
    </source>
</evidence>
<feature type="compositionally biased region" description="Polar residues" evidence="8">
    <location>
        <begin position="337"/>
        <end position="356"/>
    </location>
</feature>
<sequence length="1330" mass="140950">MSDSDDGGYSSQSDTDNPQTLNPLDLATASASSSTHHHPGATTKAKGKGRGGQGGPGAKADDKEVRKRSSKACDNCRKSKCKCTRILDPATNEPVGPCQNCLTVGAECTFLGASRKRGPPKGYIEAIESRLYRMEALLGGLLGSDDPRAQTLLGELIGDNEARTILARDLKAAASAPDSKAPRRSWKREFADSQAAAAAAAAAGELSVSGSGMDGQPLISTGFPLQPGQPAFTASPGTLGMGGGGVGGMGMGNWLSEEDLNNLGTAAAVSGGTDLFGSTGGGNALGFDPTAFGGANGGATFGSYRGPGGESSEDGASPGFSTLAGGTGLSIPVAGSPMSTSLPTGGTNTGDLSTSPRQRRRIEGPPNFAGSPTSPYPSGPSSAPSERKKMAYAFTLPPVGAAPPKHSQSAAMVQGNVLSAAAIGHTGTSTYSISSAPGEAGSSGKGKEARGQAGAKGERNVHQSPTEPLTELADVIGQLSLNENAEVRYHGRSSGLYLISKSQRFRDFYWQFPSAGVWPPADGRVLKTEREILQLTDTEDPLPDMQTQTHLLAAYWTYVHPHFPLLYKVSFMRQYRHSLAHPDSTEPSTAAGTGKVPMVLLLSMFALAARYCDLEEARKDGKYWTAGQEYLEKARRLARRILNYDYGSSRLVTVQALLLISYREIGVGAMSSAWMTCGMAIRMAQDLGLLRDVEKWFLPIQRFSHEEKQTRKRIWWACVILDRYTSSYIGRPGTIHERDYDCGFPSEDEPDEHEQWRPIRVDGTEWTSPPRAGAEEVPDEVAKFLKSYPPTRAHTLSCFNAAGALAVIINRIIINIYAIRIRVLGQSSETLLSLLDQSLASWYLALPPHLQYNPASKKVPPPHILSLHLQFYSSLILLHRPFIPGQNSTQSPGNFPSHSICTTSAHAIANIVTTWRKTFTLRQCPPFLTYPIFSAAIICVYNASFDEALAGPAKIHLLQCMNALKEMELIWGSAIRQWELLHGLVDLRDAELGAELAGLNSNGGDASRGTKRRTMDVDEPLPSALSSAAFNDLRPTNFHNRPMGSRAGSKPSATRRQSSSGSRARPPAPSSGAGGPRVGVTSSSISENQPLFPAPAARESPPLGNFPVPMPPSLGGNASTFPNMQQQHSQFPSFAQQAPPMAMGAEGMAQTMDILNPQIDLSQFRSRPGSSSGPTNFSDLLNSFLTPTEAASTSGMNPFAFNQFSQNEQPGSGMPGNMTSPGGQSGPSALDPTMAFFGMPLGANLGDDWFNYSYNAFASTSDQGGTPESQGATGATPGSSSSVPGSAPAPAPPQRTGGVSSLSQPVPPMPQPPPQQPQQQQQQSPSRAAP</sequence>
<dbReference type="InterPro" id="IPR007219">
    <property type="entry name" value="XnlR_reg_dom"/>
</dbReference>
<dbReference type="CDD" id="cd12148">
    <property type="entry name" value="fungal_TF_MHR"/>
    <property type="match status" value="1"/>
</dbReference>
<feature type="compositionally biased region" description="Pro residues" evidence="8">
    <location>
        <begin position="1305"/>
        <end position="1316"/>
    </location>
</feature>
<keyword evidence="3" id="KW-0862">Zinc</keyword>
<evidence type="ECO:0000256" key="6">
    <source>
        <dbReference type="ARBA" id="ARBA00023163"/>
    </source>
</evidence>
<evidence type="ECO:0000256" key="2">
    <source>
        <dbReference type="ARBA" id="ARBA00022723"/>
    </source>
</evidence>
<dbReference type="GO" id="GO:0005634">
    <property type="term" value="C:nucleus"/>
    <property type="evidence" value="ECO:0007669"/>
    <property type="project" value="UniProtKB-SubCell"/>
</dbReference>
<comment type="caution">
    <text evidence="10">The sequence shown here is derived from an EMBL/GenBank/DDBJ whole genome shotgun (WGS) entry which is preliminary data.</text>
</comment>
<comment type="subcellular location">
    <subcellularLocation>
        <location evidence="1">Nucleus</location>
    </subcellularLocation>
</comment>
<feature type="compositionally biased region" description="Basic and acidic residues" evidence="8">
    <location>
        <begin position="445"/>
        <end position="461"/>
    </location>
</feature>
<dbReference type="Pfam" id="PF04082">
    <property type="entry name" value="Fungal_trans"/>
    <property type="match status" value="1"/>
</dbReference>
<keyword evidence="5" id="KW-0238">DNA-binding</keyword>
<dbReference type="InterPro" id="IPR001138">
    <property type="entry name" value="Zn2Cys6_DnaBD"/>
</dbReference>
<dbReference type="Pfam" id="PF00172">
    <property type="entry name" value="Zn_clus"/>
    <property type="match status" value="1"/>
</dbReference>
<feature type="region of interest" description="Disordered" evidence="8">
    <location>
        <begin position="1026"/>
        <end position="1107"/>
    </location>
</feature>
<proteinExistence type="predicted"/>
<keyword evidence="4" id="KW-0805">Transcription regulation</keyword>
<feature type="region of interest" description="Disordered" evidence="8">
    <location>
        <begin position="431"/>
        <end position="465"/>
    </location>
</feature>
<keyword evidence="7" id="KW-0539">Nucleus</keyword>
<reference evidence="10 11" key="1">
    <citation type="submission" date="2019-07" db="EMBL/GenBank/DDBJ databases">
        <title>Rhodotorula toruloides NBRC10032 genome sequencing.</title>
        <authorList>
            <person name="Shida Y."/>
            <person name="Takaku H."/>
            <person name="Ogasawara W."/>
            <person name="Mori K."/>
        </authorList>
    </citation>
    <scope>NUCLEOTIDE SEQUENCE [LARGE SCALE GENOMIC DNA]</scope>
    <source>
        <strain evidence="10 11">NBRC10032</strain>
    </source>
</reference>
<name>A0A511KQJ7_RHOTO</name>
<feature type="region of interest" description="Disordered" evidence="8">
    <location>
        <begin position="1260"/>
        <end position="1330"/>
    </location>
</feature>
<feature type="compositionally biased region" description="Basic residues" evidence="8">
    <location>
        <begin position="35"/>
        <end position="49"/>
    </location>
</feature>
<feature type="compositionally biased region" description="Low complexity" evidence="8">
    <location>
        <begin position="1317"/>
        <end position="1330"/>
    </location>
</feature>
<evidence type="ECO:0000256" key="1">
    <source>
        <dbReference type="ARBA" id="ARBA00004123"/>
    </source>
</evidence>
<feature type="region of interest" description="Disordered" evidence="8">
    <location>
        <begin position="1"/>
        <end position="69"/>
    </location>
</feature>